<name>A0A6A8KGJ0_9FIRM</name>
<dbReference type="RefSeq" id="WP_154252416.1">
    <property type="nucleotide sequence ID" value="NZ_JAHQYW010000005.1"/>
</dbReference>
<dbReference type="Gene3D" id="3.40.1440.10">
    <property type="entry name" value="GIY-YIG endonuclease"/>
    <property type="match status" value="1"/>
</dbReference>
<dbReference type="EMBL" id="WKQE01000012">
    <property type="protein sequence ID" value="MSC81007.1"/>
    <property type="molecule type" value="Genomic_DNA"/>
</dbReference>
<dbReference type="PROSITE" id="PS50164">
    <property type="entry name" value="GIY_YIG"/>
    <property type="match status" value="1"/>
</dbReference>
<evidence type="ECO:0000313" key="2">
    <source>
        <dbReference type="EMBL" id="MSC81007.1"/>
    </source>
</evidence>
<dbReference type="AlphaFoldDB" id="A0A6A8KGJ0"/>
<dbReference type="Proteomes" id="UP000477010">
    <property type="component" value="Unassembled WGS sequence"/>
</dbReference>
<comment type="caution">
    <text evidence="2">The sequence shown here is derived from an EMBL/GenBank/DDBJ whole genome shotgun (WGS) entry which is preliminary data.</text>
</comment>
<sequence>MAKNVSLVFSGYWRDSRKDGLPKESGIYLVYAGTPKPNNIVDLRQLLYIGESSNVHDRIAEHDRYEDWKKSLKKGELLYYVVAPASKEERTLAEAALIFRYKPPYNEEYVDNYPFQPVKLTLSGLDKEKNLPPFLYKDNKGVTHYMEPSLLIESSTKVTA</sequence>
<dbReference type="SUPFAM" id="SSF82771">
    <property type="entry name" value="GIY-YIG endonuclease"/>
    <property type="match status" value="1"/>
</dbReference>
<feature type="domain" description="GIY-YIG" evidence="1">
    <location>
        <begin position="23"/>
        <end position="107"/>
    </location>
</feature>
<organism evidence="2 3">
    <name type="scientific">Faecalibacterium prausnitzii</name>
    <dbReference type="NCBI Taxonomy" id="853"/>
    <lineage>
        <taxon>Bacteria</taxon>
        <taxon>Bacillati</taxon>
        <taxon>Bacillota</taxon>
        <taxon>Clostridia</taxon>
        <taxon>Eubacteriales</taxon>
        <taxon>Oscillospiraceae</taxon>
        <taxon>Faecalibacterium</taxon>
    </lineage>
</organism>
<evidence type="ECO:0000313" key="3">
    <source>
        <dbReference type="Proteomes" id="UP000477010"/>
    </source>
</evidence>
<dbReference type="CDD" id="cd00719">
    <property type="entry name" value="GIY-YIG_SF"/>
    <property type="match status" value="1"/>
</dbReference>
<reference evidence="2 3" key="1">
    <citation type="journal article" date="2019" name="Nat. Med.">
        <title>A library of human gut bacterial isolates paired with longitudinal multiomics data enables mechanistic microbiome research.</title>
        <authorList>
            <person name="Poyet M."/>
            <person name="Groussin M."/>
            <person name="Gibbons S.M."/>
            <person name="Avila-Pacheco J."/>
            <person name="Jiang X."/>
            <person name="Kearney S.M."/>
            <person name="Perrotta A.R."/>
            <person name="Berdy B."/>
            <person name="Zhao S."/>
            <person name="Lieberman T.D."/>
            <person name="Swanson P.K."/>
            <person name="Smith M."/>
            <person name="Roesemann S."/>
            <person name="Alexander J.E."/>
            <person name="Rich S.A."/>
            <person name="Livny J."/>
            <person name="Vlamakis H."/>
            <person name="Clish C."/>
            <person name="Bullock K."/>
            <person name="Deik A."/>
            <person name="Scott J."/>
            <person name="Pierce K.A."/>
            <person name="Xavier R.J."/>
            <person name="Alm E.J."/>
        </authorList>
    </citation>
    <scope>NUCLEOTIDE SEQUENCE [LARGE SCALE GENOMIC DNA]</scope>
    <source>
        <strain evidence="2 3">BIOML-B9</strain>
    </source>
</reference>
<protein>
    <recommendedName>
        <fullName evidence="1">GIY-YIG domain-containing protein</fullName>
    </recommendedName>
</protein>
<accession>A0A6A8KGJ0</accession>
<evidence type="ECO:0000259" key="1">
    <source>
        <dbReference type="PROSITE" id="PS50164"/>
    </source>
</evidence>
<proteinExistence type="predicted"/>
<dbReference type="InterPro" id="IPR035901">
    <property type="entry name" value="GIY-YIG_endonuc_sf"/>
</dbReference>
<gene>
    <name evidence="2" type="ORF">GKD85_09265</name>
</gene>
<dbReference type="InterPro" id="IPR000305">
    <property type="entry name" value="GIY-YIG_endonuc"/>
</dbReference>